<gene>
    <name evidence="1" type="ORF">FNV33_02975</name>
</gene>
<dbReference type="Gene3D" id="3.40.50.300">
    <property type="entry name" value="P-loop containing nucleotide triphosphate hydrolases"/>
    <property type="match status" value="2"/>
</dbReference>
<reference evidence="1 2" key="1">
    <citation type="submission" date="2019-07" db="EMBL/GenBank/DDBJ databases">
        <title>Genome assembly of a nasal isolate of Dolosigranulum pigrum from a chronic sinusitis patient.</title>
        <authorList>
            <person name="Baig S."/>
            <person name="Overballe-Petersen S."/>
            <person name="Kaspar U."/>
            <person name="Rendboe A."/>
            <person name="de Man T."/>
            <person name="Liu C."/>
            <person name="Price L.B."/>
            <person name="Stegger M."/>
            <person name="Becker K."/>
            <person name="Skytt Andersen P."/>
        </authorList>
    </citation>
    <scope>NUCLEOTIDE SEQUENCE [LARGE SCALE GENOMIC DNA]</scope>
    <source>
        <strain evidence="1 2">83VPs-KB5</strain>
    </source>
</reference>
<dbReference type="EMBL" id="CP041626">
    <property type="protein sequence ID" value="QDO91060.1"/>
    <property type="molecule type" value="Genomic_DNA"/>
</dbReference>
<accession>A0A516GI36</accession>
<dbReference type="GO" id="GO:0005524">
    <property type="term" value="F:ATP binding"/>
    <property type="evidence" value="ECO:0007669"/>
    <property type="project" value="UniProtKB-KW"/>
</dbReference>
<proteinExistence type="predicted"/>
<dbReference type="PANTHER" id="PTHR30121">
    <property type="entry name" value="UNCHARACTERIZED PROTEIN YJGR-RELATED"/>
    <property type="match status" value="1"/>
</dbReference>
<evidence type="ECO:0000313" key="1">
    <source>
        <dbReference type="EMBL" id="QDO91060.1"/>
    </source>
</evidence>
<dbReference type="PANTHER" id="PTHR30121:SF6">
    <property type="entry name" value="SLR6007 PROTEIN"/>
    <property type="match status" value="1"/>
</dbReference>
<dbReference type="InterPro" id="IPR051162">
    <property type="entry name" value="T4SS_component"/>
</dbReference>
<dbReference type="AlphaFoldDB" id="A0A516GI36"/>
<keyword evidence="1" id="KW-0547">Nucleotide-binding</keyword>
<keyword evidence="1" id="KW-0067">ATP-binding</keyword>
<dbReference type="RefSeq" id="WP_143333224.1">
    <property type="nucleotide sequence ID" value="NZ_CP040424.1"/>
</dbReference>
<dbReference type="InterPro" id="IPR027417">
    <property type="entry name" value="P-loop_NTPase"/>
</dbReference>
<dbReference type="Proteomes" id="UP000315953">
    <property type="component" value="Chromosome"/>
</dbReference>
<dbReference type="KEGG" id="dpm:FNV33_02975"/>
<organism evidence="1 2">
    <name type="scientific">Dolosigranulum pigrum</name>
    <dbReference type="NCBI Taxonomy" id="29394"/>
    <lineage>
        <taxon>Bacteria</taxon>
        <taxon>Bacillati</taxon>
        <taxon>Bacillota</taxon>
        <taxon>Bacilli</taxon>
        <taxon>Lactobacillales</taxon>
        <taxon>Carnobacteriaceae</taxon>
        <taxon>Dolosigranulum</taxon>
    </lineage>
</organism>
<evidence type="ECO:0000313" key="2">
    <source>
        <dbReference type="Proteomes" id="UP000315953"/>
    </source>
</evidence>
<name>A0A516GI36_9LACT</name>
<sequence length="646" mass="73466">MTTLSKQEKQVLEKEGYDLEFVEEVQPEGGIHFPERFTETGDGFTACLHVYQFAEEVNSLWLAAMMNIPGTIATLDTATADKSEVIRNINRSMNELLDRAGKERHQTDRNDAMSEIADLENFAKELSQQGEVVKLVHLRIYVYHTSQAELEKTVGDIKKDLENRKHKLTILQFRQKYEWLSLFTSYDKQMDMGNVVKGFQSGVVTPASSLGGGIPFHHQSLKDPRGTYLGVTSTQGAFILDVFNSTTTRKSFNGFVLGKMGFGKSTILKQLEEGLVAKDTFIRGFDKARDFYKLIQTQNGRIVDLAGAGGEMINPLEIFATATDEKGFNVNEVGSFLQHLAKVTTMFRFLYPELSNRSITEFRAYLRNFYVDYGLVPKNFGHRSSTADVQVTGLDPEEYPTLGNFLQYLQNYKLMNPTTEARQVLERLVVYVREMVEQYGALFDGHTTMTNLEKEPILFFDIDTLSQLDREVFQCQLFSALTIIWSHGLKNGRKQKTLKEQGKIDMDDWQHFMVFIDECHNIINADNLMAVKYVTDFQREMRKFRAGVFFATQSPAEVLPESANNKAIDEVKKVFSFCQYKLLLNLDNSMMGTMRDVLGDTITETEMMSLTRLKQGEALVQVAPNETYTVSFTPTDQQLERFAGGA</sequence>
<protein>
    <submittedName>
        <fullName evidence="1">ATP-binding protein</fullName>
    </submittedName>
</protein>
<dbReference type="SUPFAM" id="SSF52540">
    <property type="entry name" value="P-loop containing nucleoside triphosphate hydrolases"/>
    <property type="match status" value="1"/>
</dbReference>